<organism evidence="2 3">
    <name type="scientific">Rhizoctonia solani</name>
    <dbReference type="NCBI Taxonomy" id="456999"/>
    <lineage>
        <taxon>Eukaryota</taxon>
        <taxon>Fungi</taxon>
        <taxon>Dikarya</taxon>
        <taxon>Basidiomycota</taxon>
        <taxon>Agaricomycotina</taxon>
        <taxon>Agaricomycetes</taxon>
        <taxon>Cantharellales</taxon>
        <taxon>Ceratobasidiaceae</taxon>
        <taxon>Rhizoctonia</taxon>
    </lineage>
</organism>
<evidence type="ECO:0000313" key="2">
    <source>
        <dbReference type="EMBL" id="CAE6480289.1"/>
    </source>
</evidence>
<name>A0A8H3CFZ0_9AGAM</name>
<dbReference type="AlphaFoldDB" id="A0A8H3CFZ0"/>
<dbReference type="Proteomes" id="UP000663850">
    <property type="component" value="Unassembled WGS sequence"/>
</dbReference>
<proteinExistence type="predicted"/>
<feature type="chain" id="PRO_5034835715" description="F-box domain-containing protein" evidence="1">
    <location>
        <begin position="17"/>
        <end position="199"/>
    </location>
</feature>
<comment type="caution">
    <text evidence="2">The sequence shown here is derived from an EMBL/GenBank/DDBJ whole genome shotgun (WGS) entry which is preliminary data.</text>
</comment>
<reference evidence="2" key="1">
    <citation type="submission" date="2021-01" db="EMBL/GenBank/DDBJ databases">
        <authorList>
            <person name="Kaushik A."/>
        </authorList>
    </citation>
    <scope>NUCLEOTIDE SEQUENCE</scope>
    <source>
        <strain evidence="2">Type strain: AG8-Rh-89/</strain>
    </source>
</reference>
<evidence type="ECO:0000313" key="3">
    <source>
        <dbReference type="Proteomes" id="UP000663850"/>
    </source>
</evidence>
<protein>
    <recommendedName>
        <fullName evidence="4">F-box domain-containing protein</fullName>
    </recommendedName>
</protein>
<gene>
    <name evidence="2" type="ORF">RDB_LOCUS74143</name>
</gene>
<dbReference type="EMBL" id="CAJMWZ010003861">
    <property type="protein sequence ID" value="CAE6480289.1"/>
    <property type="molecule type" value="Genomic_DNA"/>
</dbReference>
<keyword evidence="1" id="KW-0732">Signal</keyword>
<feature type="signal peptide" evidence="1">
    <location>
        <begin position="1"/>
        <end position="16"/>
    </location>
</feature>
<accession>A0A8H3CFZ0</accession>
<sequence length="199" mass="22079">MHLITLRARLLVCAQALIYPESKSLMHSSATIVTRHYTRPALISAASLSTMPLNYLETVQTWRSAQNLLDENIQHYLQSVINLGSIPSDMIEAVSFTETTGDGIWHEINDSVQAASSRIQTLQTVATKLCLIRNRSPSLAPISKLPPEILAHIFHLCVCKPRAGWGSGFLCAPYPVISPGTFFKRRLSAHREIHCASLF</sequence>
<evidence type="ECO:0000256" key="1">
    <source>
        <dbReference type="SAM" id="SignalP"/>
    </source>
</evidence>
<evidence type="ECO:0008006" key="4">
    <source>
        <dbReference type="Google" id="ProtNLM"/>
    </source>
</evidence>